<feature type="domain" description="Apple" evidence="11">
    <location>
        <begin position="348"/>
        <end position="429"/>
    </location>
</feature>
<feature type="domain" description="Bulb-type lectin" evidence="10">
    <location>
        <begin position="31"/>
        <end position="152"/>
    </location>
</feature>
<evidence type="ECO:0000256" key="8">
    <source>
        <dbReference type="PROSITE-ProRule" id="PRU00076"/>
    </source>
</evidence>
<dbReference type="GO" id="GO:0004674">
    <property type="term" value="F:protein serine/threonine kinase activity"/>
    <property type="evidence" value="ECO:0007669"/>
    <property type="project" value="UniProtKB-EC"/>
</dbReference>
<dbReference type="PROSITE" id="PS50948">
    <property type="entry name" value="PAN"/>
    <property type="match status" value="1"/>
</dbReference>
<dbReference type="Pfam" id="PF08276">
    <property type="entry name" value="PAN_2"/>
    <property type="match status" value="1"/>
</dbReference>
<dbReference type="SMART" id="SM00473">
    <property type="entry name" value="PAN_AP"/>
    <property type="match status" value="1"/>
</dbReference>
<dbReference type="PROSITE" id="PS50026">
    <property type="entry name" value="EGF_3"/>
    <property type="match status" value="1"/>
</dbReference>
<evidence type="ECO:0000256" key="3">
    <source>
        <dbReference type="ARBA" id="ARBA00022729"/>
    </source>
</evidence>
<evidence type="ECO:0000256" key="6">
    <source>
        <dbReference type="ARBA" id="ARBA00047899"/>
    </source>
</evidence>
<dbReference type="FunFam" id="2.90.10.10:FF:000001">
    <property type="entry name" value="G-type lectin S-receptor-like serine/threonine-protein kinase"/>
    <property type="match status" value="1"/>
</dbReference>
<reference evidence="12" key="2">
    <citation type="submission" date="2020-07" db="EMBL/GenBank/DDBJ databases">
        <authorList>
            <person name="Vera ALvarez R."/>
            <person name="Arias-Moreno D.M."/>
            <person name="Jimenez-Jacinto V."/>
            <person name="Jimenez-Bremont J.F."/>
            <person name="Swaminathan K."/>
            <person name="Moose S.P."/>
            <person name="Guerrero-Gonzalez M.L."/>
            <person name="Marino-Ramirez L."/>
            <person name="Landsman D."/>
            <person name="Rodriguez-Kessler M."/>
            <person name="Delgado-Sanchez P."/>
        </authorList>
    </citation>
    <scope>NUCLEOTIDE SEQUENCE</scope>
    <source>
        <tissue evidence="12">Cladode</tissue>
    </source>
</reference>
<dbReference type="EMBL" id="GISG01198730">
    <property type="protein sequence ID" value="MBA4658027.1"/>
    <property type="molecule type" value="Transcribed_RNA"/>
</dbReference>
<dbReference type="CDD" id="cd01098">
    <property type="entry name" value="PAN_AP_plant"/>
    <property type="match status" value="1"/>
</dbReference>
<comment type="function">
    <text evidence="1">Involved in sporophytic self-incompatibility system (the inability of flowering plants to achieve self-fertilization).</text>
</comment>
<evidence type="ECO:0000256" key="4">
    <source>
        <dbReference type="ARBA" id="ARBA00023157"/>
    </source>
</evidence>
<dbReference type="InterPro" id="IPR001480">
    <property type="entry name" value="Bulb-type_lectin_dom"/>
</dbReference>
<evidence type="ECO:0000259" key="9">
    <source>
        <dbReference type="PROSITE" id="PS50026"/>
    </source>
</evidence>
<dbReference type="PROSITE" id="PS50927">
    <property type="entry name" value="BULB_LECTIN"/>
    <property type="match status" value="1"/>
</dbReference>
<evidence type="ECO:0000256" key="2">
    <source>
        <dbReference type="ARBA" id="ARBA00012513"/>
    </source>
</evidence>
<dbReference type="InterPro" id="IPR035446">
    <property type="entry name" value="SLSG/EP1"/>
</dbReference>
<evidence type="ECO:0000256" key="5">
    <source>
        <dbReference type="ARBA" id="ARBA00023180"/>
    </source>
</evidence>
<keyword evidence="4" id="KW-1015">Disulfide bond</keyword>
<dbReference type="GO" id="GO:0048544">
    <property type="term" value="P:recognition of pollen"/>
    <property type="evidence" value="ECO:0007669"/>
    <property type="project" value="InterPro"/>
</dbReference>
<proteinExistence type="predicted"/>
<dbReference type="AlphaFoldDB" id="A0A7C9E4R3"/>
<dbReference type="Pfam" id="PF00954">
    <property type="entry name" value="S_locus_glycop"/>
    <property type="match status" value="1"/>
</dbReference>
<accession>A0A7C9E4R3</accession>
<evidence type="ECO:0000259" key="10">
    <source>
        <dbReference type="PROSITE" id="PS50927"/>
    </source>
</evidence>
<dbReference type="InterPro" id="IPR003609">
    <property type="entry name" value="Pan_app"/>
</dbReference>
<dbReference type="SUPFAM" id="SSF51110">
    <property type="entry name" value="alpha-D-mannose-specific plant lectins"/>
    <property type="match status" value="1"/>
</dbReference>
<comment type="catalytic activity">
    <reaction evidence="6">
        <text>L-threonyl-[protein] + ATP = O-phospho-L-threonyl-[protein] + ADP + H(+)</text>
        <dbReference type="Rhea" id="RHEA:46608"/>
        <dbReference type="Rhea" id="RHEA-COMP:11060"/>
        <dbReference type="Rhea" id="RHEA-COMP:11605"/>
        <dbReference type="ChEBI" id="CHEBI:15378"/>
        <dbReference type="ChEBI" id="CHEBI:30013"/>
        <dbReference type="ChEBI" id="CHEBI:30616"/>
        <dbReference type="ChEBI" id="CHEBI:61977"/>
        <dbReference type="ChEBI" id="CHEBI:456216"/>
        <dbReference type="EC" id="2.7.11.1"/>
    </reaction>
</comment>
<dbReference type="InterPro" id="IPR000858">
    <property type="entry name" value="S_locus_glycoprot_dom"/>
</dbReference>
<comment type="catalytic activity">
    <reaction evidence="7">
        <text>L-seryl-[protein] + ATP = O-phospho-L-seryl-[protein] + ADP + H(+)</text>
        <dbReference type="Rhea" id="RHEA:17989"/>
        <dbReference type="Rhea" id="RHEA-COMP:9863"/>
        <dbReference type="Rhea" id="RHEA-COMP:11604"/>
        <dbReference type="ChEBI" id="CHEBI:15378"/>
        <dbReference type="ChEBI" id="CHEBI:29999"/>
        <dbReference type="ChEBI" id="CHEBI:30616"/>
        <dbReference type="ChEBI" id="CHEBI:83421"/>
        <dbReference type="ChEBI" id="CHEBI:456216"/>
        <dbReference type="EC" id="2.7.11.1"/>
    </reaction>
</comment>
<dbReference type="Pfam" id="PF01453">
    <property type="entry name" value="B_lectin"/>
    <property type="match status" value="1"/>
</dbReference>
<reference evidence="12" key="1">
    <citation type="journal article" date="2013" name="J. Plant Res.">
        <title>Effect of fungi and light on seed germination of three Opuntia species from semiarid lands of central Mexico.</title>
        <authorList>
            <person name="Delgado-Sanchez P."/>
            <person name="Jimenez-Bremont J.F."/>
            <person name="Guerrero-Gonzalez Mde L."/>
            <person name="Flores J."/>
        </authorList>
    </citation>
    <scope>NUCLEOTIDE SEQUENCE</scope>
    <source>
        <tissue evidence="12">Cladode</tissue>
    </source>
</reference>
<keyword evidence="8" id="KW-0245">EGF-like domain</keyword>
<dbReference type="PANTHER" id="PTHR32444">
    <property type="entry name" value="BULB-TYPE LECTIN DOMAIN-CONTAINING PROTEIN"/>
    <property type="match status" value="1"/>
</dbReference>
<keyword evidence="12" id="KW-0808">Transferase</keyword>
<keyword evidence="12" id="KW-0675">Receptor</keyword>
<dbReference type="CDD" id="cd00028">
    <property type="entry name" value="B_lectin"/>
    <property type="match status" value="1"/>
</dbReference>
<dbReference type="Gene3D" id="2.90.10.10">
    <property type="entry name" value="Bulb-type lectin domain"/>
    <property type="match status" value="1"/>
</dbReference>
<sequence length="435" mass="49101">MRIPFFVSPRLLTILIFIFFIGFSPVFEAATDTLTPANSLSFNQTLISSAGKFELGFFRKEDPSRYYVGIRYKDIPSDDIFIWVANRDAPLFNDSSILKLDNHGNLMILDGGSNIRWSSNTSTAVNPVVQLLDSGNLVIREARDQNPEHYLWQSFDHPTDTLLPGQKLGVNLKTGLNRSLTSWKGPSDPGTGQYSFKMDYHGDPEVYLWQGNNIIYRSGPWVGLRFSGVPEMKSGESGFNFAFHTGPDEVYYTFELPKGDAVKSRLMVTYDGFLRRYTWVPDAQQWTSFWYARKDPCDYYRTCGPYGVCNTSALSYCQCPRGFSPKNPRAWTLRDGTDGCVRDTNLECLSDGFLKLENMKLPETTTAVVDMNMSLKQCGDLCKRNCRCTAYANAQVIRGVGTGCVYWTDDLTDMRDYTQGGQDLYVRLAASDLGI</sequence>
<dbReference type="InterPro" id="IPR000742">
    <property type="entry name" value="EGF"/>
</dbReference>
<dbReference type="SMART" id="SM00108">
    <property type="entry name" value="B_lectin"/>
    <property type="match status" value="1"/>
</dbReference>
<comment type="caution">
    <text evidence="8">Lacks conserved residue(s) required for the propagation of feature annotation.</text>
</comment>
<protein>
    <recommendedName>
        <fullName evidence="2">non-specific serine/threonine protein kinase</fullName>
        <ecNumber evidence="2">2.7.11.1</ecNumber>
    </recommendedName>
</protein>
<dbReference type="PIRSF" id="PIRSF002686">
    <property type="entry name" value="SLG"/>
    <property type="match status" value="1"/>
</dbReference>
<feature type="domain" description="EGF-like" evidence="9">
    <location>
        <begin position="293"/>
        <end position="329"/>
    </location>
</feature>
<keyword evidence="3" id="KW-0732">Signal</keyword>
<dbReference type="PANTHER" id="PTHR32444:SF89">
    <property type="entry name" value="S GLYCOPROTEIN"/>
    <property type="match status" value="1"/>
</dbReference>
<dbReference type="InterPro" id="IPR036426">
    <property type="entry name" value="Bulb-type_lectin_dom_sf"/>
</dbReference>
<evidence type="ECO:0000256" key="7">
    <source>
        <dbReference type="ARBA" id="ARBA00048679"/>
    </source>
</evidence>
<dbReference type="EC" id="2.7.11.1" evidence="2"/>
<name>A0A7C9E4R3_OPUST</name>
<evidence type="ECO:0000256" key="1">
    <source>
        <dbReference type="ARBA" id="ARBA00003061"/>
    </source>
</evidence>
<evidence type="ECO:0000259" key="11">
    <source>
        <dbReference type="PROSITE" id="PS50948"/>
    </source>
</evidence>
<keyword evidence="12" id="KW-0418">Kinase</keyword>
<evidence type="ECO:0000313" key="12">
    <source>
        <dbReference type="EMBL" id="MBA4658027.1"/>
    </source>
</evidence>
<organism evidence="12">
    <name type="scientific">Opuntia streptacantha</name>
    <name type="common">Prickly pear cactus</name>
    <name type="synonym">Opuntia cardona</name>
    <dbReference type="NCBI Taxonomy" id="393608"/>
    <lineage>
        <taxon>Eukaryota</taxon>
        <taxon>Viridiplantae</taxon>
        <taxon>Streptophyta</taxon>
        <taxon>Embryophyta</taxon>
        <taxon>Tracheophyta</taxon>
        <taxon>Spermatophyta</taxon>
        <taxon>Magnoliopsida</taxon>
        <taxon>eudicotyledons</taxon>
        <taxon>Gunneridae</taxon>
        <taxon>Pentapetalae</taxon>
        <taxon>Caryophyllales</taxon>
        <taxon>Cactineae</taxon>
        <taxon>Cactaceae</taxon>
        <taxon>Opuntioideae</taxon>
        <taxon>Opuntia</taxon>
    </lineage>
</organism>
<keyword evidence="5" id="KW-0325">Glycoprotein</keyword>